<protein>
    <submittedName>
        <fullName evidence="2">Uncharacterized protein</fullName>
    </submittedName>
</protein>
<feature type="compositionally biased region" description="Basic and acidic residues" evidence="1">
    <location>
        <begin position="127"/>
        <end position="139"/>
    </location>
</feature>
<dbReference type="EMBL" id="BGPR01004217">
    <property type="protein sequence ID" value="GBM97249.1"/>
    <property type="molecule type" value="Genomic_DNA"/>
</dbReference>
<feature type="region of interest" description="Disordered" evidence="1">
    <location>
        <begin position="188"/>
        <end position="216"/>
    </location>
</feature>
<dbReference type="Proteomes" id="UP000499080">
    <property type="component" value="Unassembled WGS sequence"/>
</dbReference>
<accession>A0A4Y2K5N1</accession>
<evidence type="ECO:0000313" key="2">
    <source>
        <dbReference type="EMBL" id="GBM97249.1"/>
    </source>
</evidence>
<evidence type="ECO:0000313" key="3">
    <source>
        <dbReference type="Proteomes" id="UP000499080"/>
    </source>
</evidence>
<evidence type="ECO:0000256" key="1">
    <source>
        <dbReference type="SAM" id="MobiDB-lite"/>
    </source>
</evidence>
<reference evidence="2 3" key="1">
    <citation type="journal article" date="2019" name="Sci. Rep.">
        <title>Orb-weaving spider Araneus ventricosus genome elucidates the spidroin gene catalogue.</title>
        <authorList>
            <person name="Kono N."/>
            <person name="Nakamura H."/>
            <person name="Ohtoshi R."/>
            <person name="Moran D.A.P."/>
            <person name="Shinohara A."/>
            <person name="Yoshida Y."/>
            <person name="Fujiwara M."/>
            <person name="Mori M."/>
            <person name="Tomita M."/>
            <person name="Arakawa K."/>
        </authorList>
    </citation>
    <scope>NUCLEOTIDE SEQUENCE [LARGE SCALE GENOMIC DNA]</scope>
</reference>
<name>A0A4Y2K5N1_ARAVE</name>
<dbReference type="AlphaFoldDB" id="A0A4Y2K5N1"/>
<feature type="compositionally biased region" description="Basic residues" evidence="1">
    <location>
        <begin position="103"/>
        <end position="115"/>
    </location>
</feature>
<comment type="caution">
    <text evidence="2">The sequence shown here is derived from an EMBL/GenBank/DDBJ whole genome shotgun (WGS) entry which is preliminary data.</text>
</comment>
<feature type="compositionally biased region" description="Basic and acidic residues" evidence="1">
    <location>
        <begin position="150"/>
        <end position="169"/>
    </location>
</feature>
<feature type="region of interest" description="Disordered" evidence="1">
    <location>
        <begin position="103"/>
        <end position="173"/>
    </location>
</feature>
<gene>
    <name evidence="2" type="ORF">AVEN_254933_1</name>
</gene>
<proteinExistence type="predicted"/>
<organism evidence="2 3">
    <name type="scientific">Araneus ventricosus</name>
    <name type="common">Orbweaver spider</name>
    <name type="synonym">Epeira ventricosa</name>
    <dbReference type="NCBI Taxonomy" id="182803"/>
    <lineage>
        <taxon>Eukaryota</taxon>
        <taxon>Metazoa</taxon>
        <taxon>Ecdysozoa</taxon>
        <taxon>Arthropoda</taxon>
        <taxon>Chelicerata</taxon>
        <taxon>Arachnida</taxon>
        <taxon>Araneae</taxon>
        <taxon>Araneomorphae</taxon>
        <taxon>Entelegynae</taxon>
        <taxon>Araneoidea</taxon>
        <taxon>Araneidae</taxon>
        <taxon>Araneus</taxon>
    </lineage>
</organism>
<keyword evidence="3" id="KW-1185">Reference proteome</keyword>
<sequence length="256" mass="28504">MKLAKEDSIAASSLWEIFRRRLRSHRILSKILDISVPSGDRAIISLACSKNLCKPFFPVIRVTWKGKSISIRNTVYALLQWLYFNFSEEPGFGQHRVPDLHGHQRPARRTCHHQARALAHAGSAGREQSRRHQQHEHVGGDGGAALPPGREGETAGEGRPERRPQDRGGEGGAHQALLRRHLHTDRQAHLQAGADSEIPSSAFGQSTETTGTKQGNQSIGQYLSVHKDSFSHPPTNRRLEEAVVGDWPKMMKFKSS</sequence>
<feature type="compositionally biased region" description="Polar residues" evidence="1">
    <location>
        <begin position="198"/>
        <end position="216"/>
    </location>
</feature>